<dbReference type="GO" id="GO:0019825">
    <property type="term" value="F:oxygen binding"/>
    <property type="evidence" value="ECO:0007669"/>
    <property type="project" value="InterPro"/>
</dbReference>
<protein>
    <submittedName>
        <fullName evidence="2">Hemoglobin</fullName>
    </submittedName>
</protein>
<proteinExistence type="predicted"/>
<reference evidence="3" key="2">
    <citation type="submission" date="2016-11" db="EMBL/GenBank/DDBJ databases">
        <authorList>
            <person name="Varghese N."/>
            <person name="Submissions S."/>
        </authorList>
    </citation>
    <scope>NUCLEOTIDE SEQUENCE [LARGE SCALE GENOMIC DNA]</scope>
    <source>
        <strain evidence="3">DSM 19729</strain>
    </source>
</reference>
<dbReference type="AlphaFoldDB" id="A0A1M5ML83"/>
<reference evidence="2" key="1">
    <citation type="submission" date="2016-11" db="EMBL/GenBank/DDBJ databases">
        <authorList>
            <person name="Jaros S."/>
            <person name="Januszkiewicz K."/>
            <person name="Wedrychowicz H."/>
        </authorList>
    </citation>
    <scope>NUCLEOTIDE SEQUENCE [LARGE SCALE GENOMIC DNA]</scope>
    <source>
        <strain evidence="2">DSM 19729</strain>
    </source>
</reference>
<sequence>MRKTIENRDDLTLLVHSFYDKIRADKEIGFFFNETISDWDEHLEKLTDFWEMNLFGGKKYKGNPIAAHNKVDEHFDHRISPNEFGIWLNLWFATLDELFEGENVEILKRRARKMGTFLYMNIFENRGKI</sequence>
<dbReference type="Proteomes" id="UP000184384">
    <property type="component" value="Unassembled WGS sequence"/>
</dbReference>
<accession>A0A1M5ML83</accession>
<organism evidence="2 3">
    <name type="scientific">Flavobacterium granuli</name>
    <dbReference type="NCBI Taxonomy" id="280093"/>
    <lineage>
        <taxon>Bacteria</taxon>
        <taxon>Pseudomonadati</taxon>
        <taxon>Bacteroidota</taxon>
        <taxon>Flavobacteriia</taxon>
        <taxon>Flavobacteriales</taxon>
        <taxon>Flavobacteriaceae</taxon>
        <taxon>Flavobacterium</taxon>
    </lineage>
</organism>
<dbReference type="EMBL" id="FQWO01000004">
    <property type="protein sequence ID" value="SHG77523.1"/>
    <property type="molecule type" value="Genomic_DNA"/>
</dbReference>
<keyword evidence="4" id="KW-1185">Reference proteome</keyword>
<dbReference type="Gene3D" id="1.10.490.10">
    <property type="entry name" value="Globins"/>
    <property type="match status" value="1"/>
</dbReference>
<dbReference type="EMBL" id="PVUB01000003">
    <property type="protein sequence ID" value="PRZ24978.1"/>
    <property type="molecule type" value="Genomic_DNA"/>
</dbReference>
<name>A0A1M5ML83_9FLAO</name>
<dbReference type="SUPFAM" id="SSF46458">
    <property type="entry name" value="Globin-like"/>
    <property type="match status" value="1"/>
</dbReference>
<dbReference type="InterPro" id="IPR009050">
    <property type="entry name" value="Globin-like_sf"/>
</dbReference>
<gene>
    <name evidence="1" type="ORF">BC624_10351</name>
    <name evidence="2" type="ORF">SAMN05443373_10450</name>
</gene>
<evidence type="ECO:0000313" key="3">
    <source>
        <dbReference type="Proteomes" id="UP000184384"/>
    </source>
</evidence>
<evidence type="ECO:0000313" key="2">
    <source>
        <dbReference type="EMBL" id="SHG77523.1"/>
    </source>
</evidence>
<dbReference type="Proteomes" id="UP000237771">
    <property type="component" value="Unassembled WGS sequence"/>
</dbReference>
<dbReference type="InterPro" id="IPR012292">
    <property type="entry name" value="Globin/Proto"/>
</dbReference>
<dbReference type="RefSeq" id="WP_072942209.1">
    <property type="nucleotide sequence ID" value="NZ_FQWO01000004.1"/>
</dbReference>
<dbReference type="OrthoDB" id="25954at2"/>
<dbReference type="CDD" id="cd08916">
    <property type="entry name" value="TrHb3_P"/>
    <property type="match status" value="1"/>
</dbReference>
<evidence type="ECO:0000313" key="4">
    <source>
        <dbReference type="Proteomes" id="UP000237771"/>
    </source>
</evidence>
<dbReference type="GO" id="GO:0020037">
    <property type="term" value="F:heme binding"/>
    <property type="evidence" value="ECO:0007669"/>
    <property type="project" value="InterPro"/>
</dbReference>
<reference evidence="1 4" key="3">
    <citation type="submission" date="2018-03" db="EMBL/GenBank/DDBJ databases">
        <title>Genomic Encyclopedia of Archaeal and Bacterial Type Strains, Phase II (KMG-II): from individual species to whole genera.</title>
        <authorList>
            <person name="Goeker M."/>
        </authorList>
    </citation>
    <scope>NUCLEOTIDE SEQUENCE [LARGE SCALE GENOMIC DNA]</scope>
    <source>
        <strain evidence="1 4">DSM 17797</strain>
    </source>
</reference>
<evidence type="ECO:0000313" key="1">
    <source>
        <dbReference type="EMBL" id="PRZ24978.1"/>
    </source>
</evidence>
<dbReference type="STRING" id="280093.SAMN05443373_10450"/>